<dbReference type="InterPro" id="IPR045582">
    <property type="entry name" value="Trehalase-like_N"/>
</dbReference>
<dbReference type="InterPro" id="IPR012341">
    <property type="entry name" value="6hp_glycosidase-like_sf"/>
</dbReference>
<evidence type="ECO:0000259" key="2">
    <source>
        <dbReference type="Pfam" id="PF19291"/>
    </source>
</evidence>
<dbReference type="Proteomes" id="UP000598146">
    <property type="component" value="Unassembled WGS sequence"/>
</dbReference>
<keyword evidence="3" id="KW-0378">Hydrolase</keyword>
<accession>A0A931FYS9</accession>
<dbReference type="Pfam" id="PF00723">
    <property type="entry name" value="Glyco_hydro_15"/>
    <property type="match status" value="1"/>
</dbReference>
<dbReference type="GO" id="GO:0005993">
    <property type="term" value="P:trehalose catabolic process"/>
    <property type="evidence" value="ECO:0007669"/>
    <property type="project" value="TreeGrafter"/>
</dbReference>
<keyword evidence="4" id="KW-1185">Reference proteome</keyword>
<evidence type="ECO:0000259" key="1">
    <source>
        <dbReference type="Pfam" id="PF00723"/>
    </source>
</evidence>
<dbReference type="GO" id="GO:0015927">
    <property type="term" value="F:trehalase activity"/>
    <property type="evidence" value="ECO:0007669"/>
    <property type="project" value="TreeGrafter"/>
</dbReference>
<reference evidence="3" key="1">
    <citation type="submission" date="2020-11" db="EMBL/GenBank/DDBJ databases">
        <title>Isolation and identification of active actinomycetes.</title>
        <authorList>
            <person name="Sun X."/>
        </authorList>
    </citation>
    <scope>NUCLEOTIDE SEQUENCE</scope>
    <source>
        <strain evidence="3">NEAU-A11</strain>
    </source>
</reference>
<protein>
    <submittedName>
        <fullName evidence="3">Glycoside hydrolase family 15 protein</fullName>
    </submittedName>
</protein>
<dbReference type="InterPro" id="IPR008928">
    <property type="entry name" value="6-hairpin_glycosidase_sf"/>
</dbReference>
<gene>
    <name evidence="3" type="ORF">I4J89_21680</name>
</gene>
<dbReference type="InterPro" id="IPR011613">
    <property type="entry name" value="GH15-like"/>
</dbReference>
<feature type="domain" description="GH15-like" evidence="1">
    <location>
        <begin position="235"/>
        <end position="598"/>
    </location>
</feature>
<name>A0A931FYS9_9ACTN</name>
<dbReference type="PANTHER" id="PTHR31616:SF10">
    <property type="entry name" value="TREHALASE"/>
    <property type="match status" value="1"/>
</dbReference>
<feature type="domain" description="Trehalase-like N-terminal" evidence="2">
    <location>
        <begin position="3"/>
        <end position="161"/>
    </location>
</feature>
<comment type="caution">
    <text evidence="3">The sequence shown here is derived from an EMBL/GenBank/DDBJ whole genome shotgun (WGS) entry which is preliminary data.</text>
</comment>
<dbReference type="Gene3D" id="1.50.10.10">
    <property type="match status" value="1"/>
</dbReference>
<evidence type="ECO:0000313" key="4">
    <source>
        <dbReference type="Proteomes" id="UP000598146"/>
    </source>
</evidence>
<dbReference type="RefSeq" id="WP_196415849.1">
    <property type="nucleotide sequence ID" value="NZ_JADQTO010000010.1"/>
</dbReference>
<dbReference type="Pfam" id="PF19291">
    <property type="entry name" value="TREH_N"/>
    <property type="match status" value="1"/>
</dbReference>
<dbReference type="EMBL" id="JADQTO010000010">
    <property type="protein sequence ID" value="MBG0564057.1"/>
    <property type="molecule type" value="Genomic_DNA"/>
</dbReference>
<evidence type="ECO:0000313" key="3">
    <source>
        <dbReference type="EMBL" id="MBG0564057.1"/>
    </source>
</evidence>
<dbReference type="AlphaFoldDB" id="A0A931FYS9"/>
<dbReference type="PANTHER" id="PTHR31616">
    <property type="entry name" value="TREHALASE"/>
    <property type="match status" value="1"/>
</dbReference>
<sequence>MSSLPIAAHALLSDRHSAALVTTGGSIDWLCCPRFDSPSVFGRLLDPGAGHWSISPAGEYTGTRRYLDRTLVLETTFRTATGAVSVTDALTMGPDNHGHELGRGVPHLLIRSVTGLTGQTDMNVSYQPRPEYGLLRPLLSHVDGGVTARGGAEWLVLSSPVPLDLADSTATARFTLRAGETVRFSMHRSTLEAKPARIWSPDELADRLAATVAAWRSWSDLHQNYDGPWRDLVRHSGRVLQALTFQPTGAIVAAATTSLPEQPGGARNWDYRYSWVRDASFTMEALWVAACPDEANDFFAFLTTAAAGAVGEGTPLQIMFGVGGEHDLTERTLPHLSGWRDSRPVRAGNDAWRQEQIDVYGELLGAAHRLADQITDMDDDMRGFLVALADAAARRWRQPDQGIWEVRGEPRHFVYSKVMCWVALDRAVKLADRLHAGDRVAAWTAAKEEIRRAVLRDGWSDSAGAFTQYPGSGTLDASNLMMAIVGFLPAGDPRMLATIEAIADRLTDERGLVYRYRTEDGVDGLTGGEGTFLLCTFWLAHALAMAGQPERAREVFARAAGYANDVGLLAEEVDPDTGELLGNFPQAFSHLGLINAAWAIQQAEQRR</sequence>
<organism evidence="3 4">
    <name type="scientific">Actinoplanes aureus</name>
    <dbReference type="NCBI Taxonomy" id="2792083"/>
    <lineage>
        <taxon>Bacteria</taxon>
        <taxon>Bacillati</taxon>
        <taxon>Actinomycetota</taxon>
        <taxon>Actinomycetes</taxon>
        <taxon>Micromonosporales</taxon>
        <taxon>Micromonosporaceae</taxon>
        <taxon>Actinoplanes</taxon>
    </lineage>
</organism>
<proteinExistence type="predicted"/>
<dbReference type="SUPFAM" id="SSF48208">
    <property type="entry name" value="Six-hairpin glycosidases"/>
    <property type="match status" value="1"/>
</dbReference>